<keyword evidence="2" id="KW-0472">Membrane</keyword>
<proteinExistence type="predicted"/>
<evidence type="ECO:0008006" key="6">
    <source>
        <dbReference type="Google" id="ProtNLM"/>
    </source>
</evidence>
<evidence type="ECO:0000256" key="2">
    <source>
        <dbReference type="ARBA" id="ARBA00023136"/>
    </source>
</evidence>
<evidence type="ECO:0000256" key="3">
    <source>
        <dbReference type="ARBA" id="ARBA00023237"/>
    </source>
</evidence>
<organism evidence="4 5">
    <name type="scientific">Iodidimonas gelatinilytica</name>
    <dbReference type="NCBI Taxonomy" id="1236966"/>
    <lineage>
        <taxon>Bacteria</taxon>
        <taxon>Pseudomonadati</taxon>
        <taxon>Pseudomonadota</taxon>
        <taxon>Alphaproteobacteria</taxon>
        <taxon>Iodidimonadales</taxon>
        <taxon>Iodidimonadaceae</taxon>
        <taxon>Iodidimonas</taxon>
    </lineage>
</organism>
<dbReference type="GO" id="GO:0009279">
    <property type="term" value="C:cell outer membrane"/>
    <property type="evidence" value="ECO:0007669"/>
    <property type="project" value="UniProtKB-SubCell"/>
</dbReference>
<accession>A0A5A7MYZ9</accession>
<comment type="subcellular location">
    <subcellularLocation>
        <location evidence="1">Cell outer membrane</location>
    </subcellularLocation>
</comment>
<reference evidence="4 5" key="1">
    <citation type="submission" date="2019-09" db="EMBL/GenBank/DDBJ databases">
        <title>NBRP : Genome information of microbial organism related human and environment.</title>
        <authorList>
            <person name="Hattori M."/>
            <person name="Oshima K."/>
            <person name="Inaba H."/>
            <person name="Suda W."/>
            <person name="Sakamoto M."/>
            <person name="Iino T."/>
            <person name="Kitahara M."/>
            <person name="Oshida Y."/>
            <person name="Iida T."/>
            <person name="Kudo T."/>
            <person name="Itoh T."/>
            <person name="Ohkuma M."/>
        </authorList>
    </citation>
    <scope>NUCLEOTIDE SEQUENCE [LARGE SCALE GENOMIC DNA]</scope>
    <source>
        <strain evidence="4 5">Mie-1</strain>
    </source>
</reference>
<keyword evidence="5" id="KW-1185">Reference proteome</keyword>
<dbReference type="Proteomes" id="UP000325187">
    <property type="component" value="Unassembled WGS sequence"/>
</dbReference>
<dbReference type="EMBL" id="BKCM01000002">
    <property type="protein sequence ID" value="GER00016.1"/>
    <property type="molecule type" value="Genomic_DNA"/>
</dbReference>
<dbReference type="Gene3D" id="2.40.170.20">
    <property type="entry name" value="TonB-dependent receptor, beta-barrel domain"/>
    <property type="match status" value="1"/>
</dbReference>
<dbReference type="InterPro" id="IPR036942">
    <property type="entry name" value="Beta-barrel_TonB_sf"/>
</dbReference>
<name>A0A5A7MYZ9_9PROT</name>
<gene>
    <name evidence="4" type="ORF">JCM17845_06390</name>
</gene>
<sequence length="100" mass="11042">MGFPPAAIDALGLADEDRLRPGSAVLVDLELRYKLTDWAQFALGANNLLDEKPNKLADNSPLRFIVGDPSGEFGNIKFPLRGLAYGLNGGFYYARFEFNF</sequence>
<evidence type="ECO:0000313" key="5">
    <source>
        <dbReference type="Proteomes" id="UP000325187"/>
    </source>
</evidence>
<comment type="caution">
    <text evidence="4">The sequence shown here is derived from an EMBL/GenBank/DDBJ whole genome shotgun (WGS) entry which is preliminary data.</text>
</comment>
<dbReference type="SUPFAM" id="SSF56935">
    <property type="entry name" value="Porins"/>
    <property type="match status" value="1"/>
</dbReference>
<evidence type="ECO:0000313" key="4">
    <source>
        <dbReference type="EMBL" id="GER00016.1"/>
    </source>
</evidence>
<dbReference type="AlphaFoldDB" id="A0A5A7MYZ9"/>
<keyword evidence="3" id="KW-0998">Cell outer membrane</keyword>
<protein>
    <recommendedName>
        <fullName evidence="6">TonB-dependent receptor</fullName>
    </recommendedName>
</protein>
<evidence type="ECO:0000256" key="1">
    <source>
        <dbReference type="ARBA" id="ARBA00004442"/>
    </source>
</evidence>